<gene>
    <name evidence="5" type="ORF">H8Z83_02630</name>
</gene>
<evidence type="ECO:0000313" key="6">
    <source>
        <dbReference type="Proteomes" id="UP000620327"/>
    </source>
</evidence>
<reference evidence="5" key="1">
    <citation type="submission" date="2020-08" db="EMBL/GenBank/DDBJ databases">
        <title>Genome public.</title>
        <authorList>
            <person name="Liu C."/>
            <person name="Sun Q."/>
        </authorList>
    </citation>
    <scope>NUCLEOTIDE SEQUENCE</scope>
    <source>
        <strain evidence="5">BX15</strain>
    </source>
</reference>
<dbReference type="GO" id="GO:0046872">
    <property type="term" value="F:metal ion binding"/>
    <property type="evidence" value="ECO:0007669"/>
    <property type="project" value="InterPro"/>
</dbReference>
<evidence type="ECO:0000259" key="4">
    <source>
        <dbReference type="PROSITE" id="PS51272"/>
    </source>
</evidence>
<proteinExistence type="inferred from homology"/>
<keyword evidence="2" id="KW-0677">Repeat</keyword>
<dbReference type="Gene3D" id="3.60.21.10">
    <property type="match status" value="1"/>
</dbReference>
<dbReference type="GO" id="GO:0016788">
    <property type="term" value="F:hydrolase activity, acting on ester bonds"/>
    <property type="evidence" value="ECO:0007669"/>
    <property type="project" value="InterPro"/>
</dbReference>
<feature type="domain" description="SLH" evidence="4">
    <location>
        <begin position="597"/>
        <end position="656"/>
    </location>
</feature>
<dbReference type="AlphaFoldDB" id="A0A923MFR9"/>
<dbReference type="Pfam" id="PF02872">
    <property type="entry name" value="5_nucleotid_C"/>
    <property type="match status" value="1"/>
</dbReference>
<dbReference type="PANTHER" id="PTHR11575:SF24">
    <property type="entry name" value="5'-NUCLEOTIDASE"/>
    <property type="match status" value="1"/>
</dbReference>
<evidence type="ECO:0000313" key="5">
    <source>
        <dbReference type="EMBL" id="MBC5769240.1"/>
    </source>
</evidence>
<evidence type="ECO:0000256" key="2">
    <source>
        <dbReference type="ARBA" id="ARBA00022737"/>
    </source>
</evidence>
<dbReference type="GO" id="GO:0009166">
    <property type="term" value="P:nucleotide catabolic process"/>
    <property type="evidence" value="ECO:0007669"/>
    <property type="project" value="InterPro"/>
</dbReference>
<dbReference type="PANTHER" id="PTHR11575">
    <property type="entry name" value="5'-NUCLEOTIDASE-RELATED"/>
    <property type="match status" value="1"/>
</dbReference>
<comment type="caution">
    <text evidence="5">The sequence shown here is derived from an EMBL/GenBank/DDBJ whole genome shotgun (WGS) entry which is preliminary data.</text>
</comment>
<dbReference type="Pfam" id="PF00149">
    <property type="entry name" value="Metallophos"/>
    <property type="match status" value="1"/>
</dbReference>
<protein>
    <submittedName>
        <fullName evidence="5">5'-nucleotidase C-terminal domain-containing protein</fullName>
    </submittedName>
</protein>
<feature type="signal peptide" evidence="3">
    <location>
        <begin position="1"/>
        <end position="23"/>
    </location>
</feature>
<dbReference type="InterPro" id="IPR036907">
    <property type="entry name" value="5'-Nucleotdase_C_sf"/>
</dbReference>
<organism evidence="5 6">
    <name type="scientific">Dysosmobacter segnis</name>
    <dbReference type="NCBI Taxonomy" id="2763042"/>
    <lineage>
        <taxon>Bacteria</taxon>
        <taxon>Bacillati</taxon>
        <taxon>Bacillota</taxon>
        <taxon>Clostridia</taxon>
        <taxon>Eubacteriales</taxon>
        <taxon>Oscillospiraceae</taxon>
        <taxon>Dysosmobacter</taxon>
    </lineage>
</organism>
<dbReference type="CDD" id="cd00845">
    <property type="entry name" value="MPP_UshA_N_like"/>
    <property type="match status" value="1"/>
</dbReference>
<dbReference type="InterPro" id="IPR006179">
    <property type="entry name" value="5_nucleotidase/apyrase"/>
</dbReference>
<dbReference type="PROSITE" id="PS51272">
    <property type="entry name" value="SLH"/>
    <property type="match status" value="2"/>
</dbReference>
<dbReference type="Gene3D" id="3.90.780.10">
    <property type="entry name" value="5'-Nucleotidase, C-terminal domain"/>
    <property type="match status" value="1"/>
</dbReference>
<keyword evidence="3" id="KW-0378">Hydrolase</keyword>
<feature type="chain" id="PRO_5038157241" evidence="3">
    <location>
        <begin position="24"/>
        <end position="726"/>
    </location>
</feature>
<keyword evidence="6" id="KW-1185">Reference proteome</keyword>
<dbReference type="Proteomes" id="UP000620327">
    <property type="component" value="Unassembled WGS sequence"/>
</dbReference>
<keyword evidence="1 3" id="KW-0732">Signal</keyword>
<name>A0A923MFR9_9FIRM</name>
<dbReference type="PROSITE" id="PS00786">
    <property type="entry name" value="5_NUCLEOTIDASE_2"/>
    <property type="match status" value="1"/>
</dbReference>
<dbReference type="SUPFAM" id="SSF55816">
    <property type="entry name" value="5'-nucleotidase (syn. UDP-sugar hydrolase), C-terminal domain"/>
    <property type="match status" value="1"/>
</dbReference>
<dbReference type="EMBL" id="JACOQI010000002">
    <property type="protein sequence ID" value="MBC5769240.1"/>
    <property type="molecule type" value="Genomic_DNA"/>
</dbReference>
<dbReference type="InterPro" id="IPR004843">
    <property type="entry name" value="Calcineurin-like_PHP"/>
</dbReference>
<comment type="similarity">
    <text evidence="3">Belongs to the 5'-nucleotidase family.</text>
</comment>
<sequence length="726" mass="77438">MKKFLSVLLALAMIFSLTVTVSADETKGEMDGYVVVLHTNDVHGAISGYAKVAALKKAYEAEGAYVLLMDAGDFCQGDPTVSVSQGKTAVELMNMAGYDVTTLGNHEFDYGYDNLVNLSKEAKFPIVAANVLYQGKVAFNANQIFTTPSGVKIGVFGLETPETPTKAHPAKIKGVTILGDKSMFDCAQAQVDSLKADGCDYIICLGHLGIDKESIGNRSTDLLNVVDGIDVFIDGHSHSTMKDIAEVTDKDGKVNGTLLTSTGTKLASVGVVTISPKGKVTAMSAPTEGMTAEDKDVAARAAAIQKEIDDDYGTVFAKTKVELDGVKANVRTHETNLGDLITDALVWGAGKNGTKVDAAVTNGGGIRATIKKGDITKKDINTVLPFGNTLSIVKVTGAELLEALEASTYCTPDSIGGFPQVSGIVYTIDGTKTYDAGDVYEGSTYHAPKTIRRVTIQSVGGKAFNLRTVYTIATNDFLAAGGDTYYAFKTASVNYDLGIPMDEVVMDYVKTELKGVVSAENYGEAGDRITIIKGLPFTDVDPSAAYYSAVKYCYENNIFKGVTDTMFMPNNTITRGQMVTVLWRMNGSPEPKNANPFGDVAATSPFVKAIAWAAENKLTNGITETTFAPAQAISRQQFLTILYRYAQFMGYDVSVGEDTNILSFEDVGEVGEYAIPAMQWAVGSGVLAAEKTLTPRAAAPRYNVAEFLANFCMKVIPAAEMMPKAA</sequence>
<accession>A0A923MFR9</accession>
<dbReference type="Pfam" id="PF00395">
    <property type="entry name" value="SLH"/>
    <property type="match status" value="2"/>
</dbReference>
<evidence type="ECO:0000256" key="1">
    <source>
        <dbReference type="ARBA" id="ARBA00022729"/>
    </source>
</evidence>
<keyword evidence="3" id="KW-0547">Nucleotide-binding</keyword>
<dbReference type="SUPFAM" id="SSF56300">
    <property type="entry name" value="Metallo-dependent phosphatases"/>
    <property type="match status" value="1"/>
</dbReference>
<dbReference type="RefSeq" id="WP_187013625.1">
    <property type="nucleotide sequence ID" value="NZ_JACOQI010000002.1"/>
</dbReference>
<dbReference type="InterPro" id="IPR029052">
    <property type="entry name" value="Metallo-depent_PP-like"/>
</dbReference>
<evidence type="ECO:0000256" key="3">
    <source>
        <dbReference type="RuleBase" id="RU362119"/>
    </source>
</evidence>
<feature type="domain" description="SLH" evidence="4">
    <location>
        <begin position="533"/>
        <end position="596"/>
    </location>
</feature>
<dbReference type="InterPro" id="IPR001119">
    <property type="entry name" value="SLH_dom"/>
</dbReference>
<dbReference type="GO" id="GO:0000166">
    <property type="term" value="F:nucleotide binding"/>
    <property type="evidence" value="ECO:0007669"/>
    <property type="project" value="UniProtKB-KW"/>
</dbReference>
<dbReference type="PRINTS" id="PR01607">
    <property type="entry name" value="APYRASEFAMLY"/>
</dbReference>
<dbReference type="InterPro" id="IPR008334">
    <property type="entry name" value="5'-Nucleotdase_C"/>
</dbReference>
<dbReference type="InterPro" id="IPR006146">
    <property type="entry name" value="5'-Nucleotdase_CS"/>
</dbReference>